<protein>
    <submittedName>
        <fullName evidence="2">RNA ligase</fullName>
    </submittedName>
</protein>
<dbReference type="SUPFAM" id="SSF55144">
    <property type="entry name" value="LigT-like"/>
    <property type="match status" value="1"/>
</dbReference>
<dbReference type="EMBL" id="ON392159">
    <property type="protein sequence ID" value="URC17635.1"/>
    <property type="molecule type" value="Genomic_DNA"/>
</dbReference>
<accession>A0A9E7E548</accession>
<dbReference type="InterPro" id="IPR009097">
    <property type="entry name" value="Cyclic_Pdiesterase"/>
</dbReference>
<feature type="compositionally biased region" description="Basic and acidic residues" evidence="1">
    <location>
        <begin position="1046"/>
        <end position="1058"/>
    </location>
</feature>
<keyword evidence="2" id="KW-0436">Ligase</keyword>
<evidence type="ECO:0000313" key="3">
    <source>
        <dbReference type="Proteomes" id="UP001056780"/>
    </source>
</evidence>
<feature type="compositionally biased region" description="Pro residues" evidence="1">
    <location>
        <begin position="667"/>
        <end position="686"/>
    </location>
</feature>
<reference evidence="2" key="1">
    <citation type="submission" date="2022-04" db="EMBL/GenBank/DDBJ databases">
        <authorList>
            <person name="Abdalla N.M."/>
            <person name="Alvarado-Fernandez V.M."/>
            <person name="Barnhill K."/>
            <person name="Biggs A."/>
            <person name="Bland J."/>
            <person name="Coleman C."/>
            <person name="Fakhre D."/>
            <person name="Finocchiaro A."/>
            <person name="Haymond A.J."/>
            <person name="Helton K.M."/>
            <person name="Horne M.E."/>
            <person name="Franco V."/>
            <person name="Iqbal M."/>
            <person name="Kanchibhatta A."/>
            <person name="Knight J."/>
            <person name="Merkher A."/>
            <person name="Nguyen K.P."/>
            <person name="Otero L."/>
            <person name="Patel J."/>
            <person name="Patel S."/>
            <person name="Rainey E."/>
            <person name="Rayala P."/>
            <person name="Ruiz-Houston K.M."/>
            <person name="Sciacchitano A.R."/>
            <person name="Satardekar A."/>
            <person name="Shaikh S.M."/>
            <person name="Stewart E."/>
            <person name="Terron-Osorio A.E."/>
            <person name="Turrell T.C."/>
            <person name="Weitz R.C."/>
            <person name="Pollenz R.S."/>
            <person name="Garlena R.A."/>
            <person name="Russell D.A."/>
            <person name="Jacobs-Sera D."/>
            <person name="Hatfull G.F."/>
        </authorList>
    </citation>
    <scope>NUCLEOTIDE SEQUENCE</scope>
</reference>
<feature type="compositionally biased region" description="Pro residues" evidence="1">
    <location>
        <begin position="693"/>
        <end position="709"/>
    </location>
</feature>
<evidence type="ECO:0000313" key="2">
    <source>
        <dbReference type="EMBL" id="URC17635.1"/>
    </source>
</evidence>
<keyword evidence="3" id="KW-1185">Reference proteome</keyword>
<feature type="compositionally biased region" description="Basic and acidic residues" evidence="1">
    <location>
        <begin position="1005"/>
        <end position="1025"/>
    </location>
</feature>
<feature type="compositionally biased region" description="Basic and acidic residues" evidence="1">
    <location>
        <begin position="906"/>
        <end position="915"/>
    </location>
</feature>
<feature type="region of interest" description="Disordered" evidence="1">
    <location>
        <begin position="660"/>
        <end position="797"/>
    </location>
</feature>
<dbReference type="GO" id="GO:0016874">
    <property type="term" value="F:ligase activity"/>
    <property type="evidence" value="ECO:0007669"/>
    <property type="project" value="UniProtKB-KW"/>
</dbReference>
<proteinExistence type="predicted"/>
<dbReference type="Proteomes" id="UP001056780">
    <property type="component" value="Segment"/>
</dbReference>
<evidence type="ECO:0000256" key="1">
    <source>
        <dbReference type="SAM" id="MobiDB-lite"/>
    </source>
</evidence>
<feature type="compositionally biased region" description="Polar residues" evidence="1">
    <location>
        <begin position="937"/>
        <end position="958"/>
    </location>
</feature>
<feature type="region of interest" description="Disordered" evidence="1">
    <location>
        <begin position="896"/>
        <end position="915"/>
    </location>
</feature>
<gene>
    <name evidence="2" type="primary">19</name>
    <name evidence="2" type="ORF">SEA_TARDUS_19</name>
</gene>
<sequence>MGSISTIGPSLTAAGVVFDINDFRDPKLDQLTPLQVTKDGRVFGHLAGWKTNHIGYSKPTPPPRSATGYKYFHQGLAPTNEGDLPVGYLTLGTGHAGEGDAMAAAAHYDNTGSQVAQVRVGEDDHGIWLAGRVLPTTDDMQRQTLRRSSLSGDWRKIRDPQTGRKSMELVAALSVNVPGFPIPRTEQLVASGAESTMLVAAGFVRNGPITHAEVEQMIAASTQAAQEQYERQRRHREIVASAAPRVEQLTAAARARRRDELTASAKRMHRAELDRRFTAIVAAGAAVVNDLAGRMPPELHRYWTKGEGLARWATTATPYRSLVAALEQEIDDMTPEQIKGLAANLYHDVFKQWPGRKSKDGGKLSAALLPPTPDEAQRLVADMAGMLADLPIPGQPEVVPDPAEVPTVHTGGMIALLPTAADAERIAVAGGDPVEEIHLTLVYLGDDLTQTSDEWRQGVQTAVAEVLAEFGEMNGANGVDGTVFGRAAFNENSDDREACAVYLIEAQGITHLVDKIRGALGNRAPKSDFDAFVPHITAGYGIDTAALYGAVGSPITFDRVRVSIADQVVDVPIGEHAQEVTDAPILGEVPAELPADEDDLEAAGGKRRAQTQEGADKYGVSIGDVIGKGVDDAVDVVDDTAKAVQRDIGNVAKAVGDAIFGRRNDADPPPPPPAPKADTPPPPPAAAPKNKATPPPAAPAAPAVPPTPPGEERPKDGPPPPPPVDDTPVDATVGGIDTPDPRKDVGAGTDHPMAEDESPDLGAEGGDLVSFDGDRGVAVYSDGTETDGTKWTRSPVLPDMGYDGTTMLEDQAPYKGAHGGQLVEYDGDTGVARYDDGTETDGTRWRSSTRVVSSAWRAIVAAGAGRFDESKHKRDVRGKFARKSVGELTEIRAEKMGIARSPSQPREVRLEAKAEAEVAGEVIAEKGGGNEPIKSRPANSSEGSSRNMDPESSTSNVPYSEPDPARGQAPVTRLDPPVRPPATDDELAQMRAKIQEGNARGETAQAERNRLDAERAAQQERDRAGRAPAASPEQQASEFDAGQKIGDMERRLMARPDETATVTRVINGHRVEATKNGRNVTYSVDGGKPLAAMQAAESVVRH</sequence>
<feature type="region of interest" description="Disordered" evidence="1">
    <location>
        <begin position="920"/>
        <end position="1058"/>
    </location>
</feature>
<name>A0A9E7E548_9CAUD</name>
<organism evidence="2 3">
    <name type="scientific">Gordonia phage Tardus</name>
    <dbReference type="NCBI Taxonomy" id="2939734"/>
    <lineage>
        <taxon>Viruses</taxon>
        <taxon>Duplodnaviria</taxon>
        <taxon>Heunggongvirae</taxon>
        <taxon>Uroviricota</taxon>
        <taxon>Caudoviricetes</taxon>
        <taxon>Stackebrandtviridae</taxon>
        <taxon>Schenleyvirinae</taxon>
        <taxon>Zitchvirus</taxon>
        <taxon>Zitchvirus tardus</taxon>
    </lineage>
</organism>